<keyword evidence="10" id="KW-0333">Golgi apparatus</keyword>
<comment type="cofactor">
    <cofactor evidence="1">
        <name>Mn(2+)</name>
        <dbReference type="ChEBI" id="CHEBI:29035"/>
    </cofactor>
</comment>
<evidence type="ECO:0000256" key="2">
    <source>
        <dbReference type="ARBA" id="ARBA00004323"/>
    </source>
</evidence>
<keyword evidence="11" id="KW-0472">Membrane</keyword>
<dbReference type="EMBL" id="CP106753">
    <property type="protein sequence ID" value="UXY15613.1"/>
    <property type="molecule type" value="Genomic_DNA"/>
</dbReference>
<evidence type="ECO:0000256" key="4">
    <source>
        <dbReference type="ARBA" id="ARBA00022676"/>
    </source>
</evidence>
<protein>
    <submittedName>
        <fullName evidence="13">Sugar transferase</fullName>
    </submittedName>
</protein>
<accession>A0ABY6DUQ9</accession>
<evidence type="ECO:0000256" key="7">
    <source>
        <dbReference type="ARBA" id="ARBA00022723"/>
    </source>
</evidence>
<evidence type="ECO:0000256" key="3">
    <source>
        <dbReference type="ARBA" id="ARBA00004922"/>
    </source>
</evidence>
<evidence type="ECO:0000256" key="12">
    <source>
        <dbReference type="ARBA" id="ARBA00023211"/>
    </source>
</evidence>
<name>A0ABY6DUQ9_9NEIS</name>
<keyword evidence="5 13" id="KW-0808">Transferase</keyword>
<keyword evidence="7" id="KW-0479">Metal-binding</keyword>
<evidence type="ECO:0000256" key="1">
    <source>
        <dbReference type="ARBA" id="ARBA00001936"/>
    </source>
</evidence>
<dbReference type="RefSeq" id="WP_263125031.1">
    <property type="nucleotide sequence ID" value="NZ_CP106753.1"/>
</dbReference>
<proteinExistence type="predicted"/>
<dbReference type="InterPro" id="IPR029044">
    <property type="entry name" value="Nucleotide-diphossugar_trans"/>
</dbReference>
<keyword evidence="9" id="KW-1133">Transmembrane helix</keyword>
<dbReference type="Gene3D" id="3.90.550.10">
    <property type="entry name" value="Spore Coat Polysaccharide Biosynthesis Protein SpsA, Chain A"/>
    <property type="match status" value="1"/>
</dbReference>
<evidence type="ECO:0000256" key="9">
    <source>
        <dbReference type="ARBA" id="ARBA00022989"/>
    </source>
</evidence>
<evidence type="ECO:0000256" key="8">
    <source>
        <dbReference type="ARBA" id="ARBA00022968"/>
    </source>
</evidence>
<keyword evidence="6" id="KW-0812">Transmembrane</keyword>
<comment type="pathway">
    <text evidence="3">Protein modification; protein glycosylation.</text>
</comment>
<gene>
    <name evidence="13" type="ORF">N8I74_00940</name>
</gene>
<keyword evidence="4" id="KW-0328">Glycosyltransferase</keyword>
<evidence type="ECO:0000256" key="11">
    <source>
        <dbReference type="ARBA" id="ARBA00023136"/>
    </source>
</evidence>
<evidence type="ECO:0000313" key="13">
    <source>
        <dbReference type="EMBL" id="UXY15613.1"/>
    </source>
</evidence>
<dbReference type="Pfam" id="PF03071">
    <property type="entry name" value="GNT-I"/>
    <property type="match status" value="1"/>
</dbReference>
<keyword evidence="12" id="KW-0464">Manganese</keyword>
<evidence type="ECO:0000256" key="10">
    <source>
        <dbReference type="ARBA" id="ARBA00023034"/>
    </source>
</evidence>
<evidence type="ECO:0000256" key="5">
    <source>
        <dbReference type="ARBA" id="ARBA00022679"/>
    </source>
</evidence>
<keyword evidence="8" id="KW-0735">Signal-anchor</keyword>
<comment type="subcellular location">
    <subcellularLocation>
        <location evidence="2">Golgi apparatus membrane</location>
        <topology evidence="2">Single-pass type II membrane protein</topology>
    </subcellularLocation>
</comment>
<sequence>MVKLAPIALFAYKRPAHTRLTLDALAANPQAQNSNLHVYLDGAKGTDDKAAVAEVAALIEAEKTAGRFQSVTLTARPFSFGLARNIIEGVTEVCRTAGRVIVLEDDIQTAPDFLDFMNRALKAYEHEQQVWHISGWNYPIDDAGLEDAFFWRAMNCWGWATWWGRWQHYRKNAAHLVAEWDQTTIHRFNLDGAHNFWQQVMDNHTGKINTWAIFWYATIFARDGLCLNPTHSRVLNIGHDGSGTHCQADERFASKLPSEGWVTLPASINHSVMAETAIKAFYRQQHSPAARWRQLRRQFTRIWAR</sequence>
<evidence type="ECO:0000256" key="6">
    <source>
        <dbReference type="ARBA" id="ARBA00022692"/>
    </source>
</evidence>
<keyword evidence="14" id="KW-1185">Reference proteome</keyword>
<organism evidence="13 14">
    <name type="scientific">Chitiniphilus purpureus</name>
    <dbReference type="NCBI Taxonomy" id="2981137"/>
    <lineage>
        <taxon>Bacteria</taxon>
        <taxon>Pseudomonadati</taxon>
        <taxon>Pseudomonadota</taxon>
        <taxon>Betaproteobacteria</taxon>
        <taxon>Neisseriales</taxon>
        <taxon>Chitinibacteraceae</taxon>
        <taxon>Chitiniphilus</taxon>
    </lineage>
</organism>
<dbReference type="Proteomes" id="UP001061302">
    <property type="component" value="Chromosome"/>
</dbReference>
<reference evidence="13" key="1">
    <citation type="submission" date="2022-10" db="EMBL/GenBank/DDBJ databases">
        <title>Chitiniphilus purpureus sp. nov., a novel chitin-degrading bacterium isolated from crawfish pond sediment.</title>
        <authorList>
            <person name="Li K."/>
        </authorList>
    </citation>
    <scope>NUCLEOTIDE SEQUENCE</scope>
    <source>
        <strain evidence="13">CD1</strain>
    </source>
</reference>
<evidence type="ECO:0000313" key="14">
    <source>
        <dbReference type="Proteomes" id="UP001061302"/>
    </source>
</evidence>
<dbReference type="InterPro" id="IPR004139">
    <property type="entry name" value="Glyco_trans_13"/>
</dbReference>
<dbReference type="SUPFAM" id="SSF53448">
    <property type="entry name" value="Nucleotide-diphospho-sugar transferases"/>
    <property type="match status" value="1"/>
</dbReference>
<dbReference type="GO" id="GO:0016740">
    <property type="term" value="F:transferase activity"/>
    <property type="evidence" value="ECO:0007669"/>
    <property type="project" value="UniProtKB-KW"/>
</dbReference>